<protein>
    <submittedName>
        <fullName evidence="1">Uncharacterized protein</fullName>
    </submittedName>
</protein>
<comment type="caution">
    <text evidence="1">The sequence shown here is derived from an EMBL/GenBank/DDBJ whole genome shotgun (WGS) entry which is preliminary data.</text>
</comment>
<evidence type="ECO:0000313" key="1">
    <source>
        <dbReference type="EMBL" id="MDQ0229460.1"/>
    </source>
</evidence>
<dbReference type="Proteomes" id="UP001234495">
    <property type="component" value="Unassembled WGS sequence"/>
</dbReference>
<organism evidence="1 2">
    <name type="scientific">Metabacillus malikii</name>
    <dbReference type="NCBI Taxonomy" id="1504265"/>
    <lineage>
        <taxon>Bacteria</taxon>
        <taxon>Bacillati</taxon>
        <taxon>Bacillota</taxon>
        <taxon>Bacilli</taxon>
        <taxon>Bacillales</taxon>
        <taxon>Bacillaceae</taxon>
        <taxon>Metabacillus</taxon>
    </lineage>
</organism>
<sequence length="46" mass="5237">MVEKKYGTPDDRGKVRRGGLLRRRARKLEAPIGFLAKSMNDLMCTT</sequence>
<reference evidence="1 2" key="1">
    <citation type="submission" date="2023-07" db="EMBL/GenBank/DDBJ databases">
        <title>Genomic Encyclopedia of Type Strains, Phase IV (KMG-IV): sequencing the most valuable type-strain genomes for metagenomic binning, comparative biology and taxonomic classification.</title>
        <authorList>
            <person name="Goeker M."/>
        </authorList>
    </citation>
    <scope>NUCLEOTIDE SEQUENCE [LARGE SCALE GENOMIC DNA]</scope>
    <source>
        <strain evidence="1 2">DSM 29005</strain>
    </source>
</reference>
<name>A0ABT9ZDZ2_9BACI</name>
<keyword evidence="2" id="KW-1185">Reference proteome</keyword>
<accession>A0ABT9ZDZ2</accession>
<gene>
    <name evidence="1" type="ORF">J2S19_000711</name>
</gene>
<evidence type="ECO:0000313" key="2">
    <source>
        <dbReference type="Proteomes" id="UP001234495"/>
    </source>
</evidence>
<proteinExistence type="predicted"/>
<dbReference type="EMBL" id="JAUSUD010000002">
    <property type="protein sequence ID" value="MDQ0229460.1"/>
    <property type="molecule type" value="Genomic_DNA"/>
</dbReference>